<gene>
    <name evidence="8" type="ORF">BCY89_16535</name>
</gene>
<dbReference type="GO" id="GO:0015288">
    <property type="term" value="F:porin activity"/>
    <property type="evidence" value="ECO:0007669"/>
    <property type="project" value="TreeGrafter"/>
</dbReference>
<reference evidence="8 9" key="1">
    <citation type="submission" date="2016-07" db="EMBL/GenBank/DDBJ databases">
        <title>Genome analysis of Sphingobacterium siyangense T12B17.</title>
        <authorList>
            <person name="Xu D."/>
            <person name="Su Y."/>
            <person name="Zheng S."/>
        </authorList>
    </citation>
    <scope>NUCLEOTIDE SEQUENCE [LARGE SCALE GENOMIC DNA]</scope>
    <source>
        <strain evidence="8 9">T12B17</strain>
    </source>
</reference>
<comment type="similarity">
    <text evidence="2">Belongs to the outer membrane factor (OMF) (TC 1.B.17) family.</text>
</comment>
<evidence type="ECO:0000313" key="9">
    <source>
        <dbReference type="Proteomes" id="UP000286402"/>
    </source>
</evidence>
<evidence type="ECO:0000256" key="7">
    <source>
        <dbReference type="ARBA" id="ARBA00023237"/>
    </source>
</evidence>
<keyword evidence="3" id="KW-0813">Transport</keyword>
<dbReference type="AlphaFoldDB" id="A0A420FFK0"/>
<dbReference type="Pfam" id="PF02321">
    <property type="entry name" value="OEP"/>
    <property type="match status" value="2"/>
</dbReference>
<keyword evidence="4" id="KW-1134">Transmembrane beta strand</keyword>
<dbReference type="InterPro" id="IPR051906">
    <property type="entry name" value="TolC-like"/>
</dbReference>
<evidence type="ECO:0000256" key="5">
    <source>
        <dbReference type="ARBA" id="ARBA00022692"/>
    </source>
</evidence>
<evidence type="ECO:0000256" key="4">
    <source>
        <dbReference type="ARBA" id="ARBA00022452"/>
    </source>
</evidence>
<dbReference type="SUPFAM" id="SSF56954">
    <property type="entry name" value="Outer membrane efflux proteins (OEP)"/>
    <property type="match status" value="1"/>
</dbReference>
<accession>A0A420FFK0</accession>
<dbReference type="PANTHER" id="PTHR30026:SF20">
    <property type="entry name" value="OUTER MEMBRANE PROTEIN TOLC"/>
    <property type="match status" value="1"/>
</dbReference>
<evidence type="ECO:0000256" key="2">
    <source>
        <dbReference type="ARBA" id="ARBA00007613"/>
    </source>
</evidence>
<dbReference type="PANTHER" id="PTHR30026">
    <property type="entry name" value="OUTER MEMBRANE PROTEIN TOLC"/>
    <property type="match status" value="1"/>
</dbReference>
<proteinExistence type="inferred from homology"/>
<keyword evidence="7" id="KW-0998">Cell outer membrane</keyword>
<comment type="subcellular location">
    <subcellularLocation>
        <location evidence="1">Cell outer membrane</location>
    </subcellularLocation>
</comment>
<dbReference type="InterPro" id="IPR003423">
    <property type="entry name" value="OMP_efflux"/>
</dbReference>
<dbReference type="Gene3D" id="1.20.1600.10">
    <property type="entry name" value="Outer membrane efflux proteins (OEP)"/>
    <property type="match status" value="1"/>
</dbReference>
<keyword evidence="9" id="KW-1185">Reference proteome</keyword>
<name>A0A420FFK0_9SPHI</name>
<dbReference type="EMBL" id="MCAQ01000028">
    <property type="protein sequence ID" value="RKF31770.1"/>
    <property type="molecule type" value="Genomic_DNA"/>
</dbReference>
<sequence length="474" mass="52718">MKFKSKKKCMVLHMDMKRFYYSTVVFTGLFLGTNDLVQAQQVVGVAEAIRTTLERNVQIKQAALNKDLAEQDLFQAKSNLLPNLSASVDQSFRYGFGFDLTSGRIVNNTWTKGTSGSVGSSVNLFQGFQQINQIKANKLQLESTATQVDKIKNDLVLNVLVNYLEAITNHEMMVASEDQIALSKQQFSLDSIQFAVGNKTIADLAKSKNQVATNELNKVNLKNSYEMSLLTLKQLMEMPPETSISLERPSLESILVHAVDKNAVDVYQKALTLQPDIHKSALDKEVALKQIDIAKGGYYPTLNLNVSYGTNYSSATTRQTDPLDPATLFRVPFGQQISDNKSFFTGLSLAIPIFSRNQNKVNVAKAKIGLKQAEASEQLAKNNLSKAVNQAVLDVNAAKQRYSSATVAFESAETAFKATKERYDIGMANSLELFTAQTERNKAEFDLIQAKYNVIFRSKIIDYYLGNPIQFDNN</sequence>
<protein>
    <submittedName>
        <fullName evidence="8">Transporter</fullName>
    </submittedName>
</protein>
<dbReference type="GO" id="GO:0015562">
    <property type="term" value="F:efflux transmembrane transporter activity"/>
    <property type="evidence" value="ECO:0007669"/>
    <property type="project" value="InterPro"/>
</dbReference>
<evidence type="ECO:0000313" key="8">
    <source>
        <dbReference type="EMBL" id="RKF31770.1"/>
    </source>
</evidence>
<evidence type="ECO:0000256" key="3">
    <source>
        <dbReference type="ARBA" id="ARBA00022448"/>
    </source>
</evidence>
<evidence type="ECO:0000256" key="1">
    <source>
        <dbReference type="ARBA" id="ARBA00004442"/>
    </source>
</evidence>
<dbReference type="Proteomes" id="UP000286402">
    <property type="component" value="Unassembled WGS sequence"/>
</dbReference>
<comment type="caution">
    <text evidence="8">The sequence shown here is derived from an EMBL/GenBank/DDBJ whole genome shotgun (WGS) entry which is preliminary data.</text>
</comment>
<keyword evidence="5" id="KW-0812">Transmembrane</keyword>
<dbReference type="GO" id="GO:0009279">
    <property type="term" value="C:cell outer membrane"/>
    <property type="evidence" value="ECO:0007669"/>
    <property type="project" value="UniProtKB-SubCell"/>
</dbReference>
<dbReference type="GO" id="GO:1990281">
    <property type="term" value="C:efflux pump complex"/>
    <property type="evidence" value="ECO:0007669"/>
    <property type="project" value="TreeGrafter"/>
</dbReference>
<keyword evidence="6" id="KW-0472">Membrane</keyword>
<organism evidence="8 9">
    <name type="scientific">Sphingobacterium siyangense</name>
    <dbReference type="NCBI Taxonomy" id="459529"/>
    <lineage>
        <taxon>Bacteria</taxon>
        <taxon>Pseudomonadati</taxon>
        <taxon>Bacteroidota</taxon>
        <taxon>Sphingobacteriia</taxon>
        <taxon>Sphingobacteriales</taxon>
        <taxon>Sphingobacteriaceae</taxon>
        <taxon>Sphingobacterium</taxon>
    </lineage>
</organism>
<evidence type="ECO:0000256" key="6">
    <source>
        <dbReference type="ARBA" id="ARBA00023136"/>
    </source>
</evidence>